<accession>D4DNP8</accession>
<evidence type="ECO:0000313" key="1">
    <source>
        <dbReference type="EMBL" id="AJE18505.1"/>
    </source>
</evidence>
<dbReference type="PATRIC" id="fig|546263.7.peg.1303"/>
<dbReference type="EMBL" id="CP007726">
    <property type="protein sequence ID" value="AJE18505.1"/>
    <property type="molecule type" value="Genomic_DNA"/>
</dbReference>
<reference evidence="4" key="2">
    <citation type="submission" date="2014-05" db="EMBL/GenBank/DDBJ databases">
        <title>Complete Genome sequence of Neisseria elongata subsp. glycolytica.</title>
        <authorList>
            <person name="Veyrier F.J."/>
            <person name="Taha M.-K."/>
        </authorList>
    </citation>
    <scope>NUCLEOTIDE SEQUENCE [LARGE SCALE GENOMIC DNA]</scope>
    <source>
        <strain evidence="4">ATCC 29315</strain>
    </source>
</reference>
<reference evidence="1 4" key="3">
    <citation type="journal article" date="2015" name="PLoS Genet.">
        <title>Common Cell Shape Evolution of Two Nasopharyngeal Pathogens.</title>
        <authorList>
            <person name="Veyrier F.J."/>
            <person name="Biais N."/>
            <person name="Morales P."/>
            <person name="Belkacem N."/>
            <person name="Guilhen C."/>
            <person name="Ranjeva S."/>
            <person name="Sismeiro O."/>
            <person name="Pehau-Arnaudet G."/>
            <person name="Rocha E.P."/>
            <person name="Werts C."/>
            <person name="Taha M.K."/>
            <person name="Boneca I.G."/>
        </authorList>
    </citation>
    <scope>NUCLEOTIDE SEQUENCE [LARGE SCALE GENOMIC DNA]</scope>
    <source>
        <strain evidence="1 4">ATCC 29315</strain>
    </source>
</reference>
<gene>
    <name evidence="2" type="ORF">NEIELOOT_00682</name>
    <name evidence="1" type="ORF">NELON_06110</name>
</gene>
<keyword evidence="4" id="KW-1185">Reference proteome</keyword>
<dbReference type="STRING" id="546263.NELON_06110"/>
<dbReference type="Proteomes" id="UP000031392">
    <property type="component" value="Chromosome"/>
</dbReference>
<reference evidence="2 3" key="1">
    <citation type="submission" date="2010-02" db="EMBL/GenBank/DDBJ databases">
        <authorList>
            <person name="Weinstock G."/>
            <person name="Sodergren E."/>
            <person name="Clifton S."/>
            <person name="Fulton L."/>
            <person name="Fulton B."/>
            <person name="Courtney L."/>
            <person name="Fronick C."/>
            <person name="Harrison M."/>
            <person name="Strong C."/>
            <person name="Farmer C."/>
            <person name="Delahaunty K."/>
            <person name="Markovic C."/>
            <person name="Hall O."/>
            <person name="Minx P."/>
            <person name="Tomlinson C."/>
            <person name="Mitreva M."/>
            <person name="Nelson J."/>
            <person name="Hou S."/>
            <person name="Wollam A."/>
            <person name="Pepin K.H."/>
            <person name="Johnson M."/>
            <person name="Bhonagiri V."/>
            <person name="Zhang X."/>
            <person name="Suruliraj S."/>
            <person name="Warren W."/>
            <person name="Chinwalla A."/>
            <person name="Mardis E.R."/>
            <person name="Wilson R.K."/>
        </authorList>
    </citation>
    <scope>NUCLEOTIDE SEQUENCE [LARGE SCALE GENOMIC DNA]</scope>
    <source>
        <strain evidence="2 3">ATCC 29315</strain>
    </source>
</reference>
<proteinExistence type="predicted"/>
<evidence type="ECO:0000313" key="2">
    <source>
        <dbReference type="EMBL" id="EFE50524.1"/>
    </source>
</evidence>
<name>D4DNP8_NEIEG</name>
<sequence length="335" mass="37187">MPGVDALGWFKGEQFKSAKCFQYSPKLIGLFADHMELRAVCHTDKRYSTGEALNIIDDEDAVLNDGGTDGTQEEASSYPGRIAQSELVRMVRERLERRRDKWQAFWPFVLAVGDKGYCTLSFVANHPHARLYLYFLMALYGKYLHHPNAYRDGFETVCLALMQRIYPSNSGWTVRQTGAAMGSGAHANLSALATDLSLTPASLRRLVSSSGDGGIDLAAFHKSPSDDLGCLPFMAMQCACSSDIDELEKKANEGSYHHLNDILHLDIAHSHILLSPYDWFDIEQPNRFVAKNKGAVIFDRARILQNIVDLNVSVSLPAGISAELTAFMQTSEQFG</sequence>
<protein>
    <submittedName>
        <fullName evidence="2">Uncharacterized protein</fullName>
    </submittedName>
</protein>
<dbReference type="HOGENOM" id="CLU_828553_0_0_4"/>
<dbReference type="RefSeq" id="WP_003770494.1">
    <property type="nucleotide sequence ID" value="NZ_CP007726.1"/>
</dbReference>
<evidence type="ECO:0000313" key="3">
    <source>
        <dbReference type="Proteomes" id="UP000005536"/>
    </source>
</evidence>
<dbReference type="KEGG" id="nel:NELON_06110"/>
<organism evidence="2 3">
    <name type="scientific">Neisseria elongata subsp. glycolytica ATCC 29315</name>
    <dbReference type="NCBI Taxonomy" id="546263"/>
    <lineage>
        <taxon>Bacteria</taxon>
        <taxon>Pseudomonadati</taxon>
        <taxon>Pseudomonadota</taxon>
        <taxon>Betaproteobacteria</taxon>
        <taxon>Neisseriales</taxon>
        <taxon>Neisseriaceae</taxon>
        <taxon>Neisseria</taxon>
    </lineage>
</organism>
<dbReference type="Proteomes" id="UP000005536">
    <property type="component" value="Unassembled WGS sequence"/>
</dbReference>
<evidence type="ECO:0000313" key="4">
    <source>
        <dbReference type="Proteomes" id="UP000031392"/>
    </source>
</evidence>
<dbReference type="AlphaFoldDB" id="D4DNP8"/>
<dbReference type="EMBL" id="ADBF01000016">
    <property type="protein sequence ID" value="EFE50524.1"/>
    <property type="molecule type" value="Genomic_DNA"/>
</dbReference>